<evidence type="ECO:0000313" key="1">
    <source>
        <dbReference type="EMBL" id="KAK9803532.1"/>
    </source>
</evidence>
<dbReference type="Proteomes" id="UP001465755">
    <property type="component" value="Unassembled WGS sequence"/>
</dbReference>
<name>A0AAW1P5B3_9CHLO</name>
<organism evidence="1 2">
    <name type="scientific">Symbiochloris irregularis</name>
    <dbReference type="NCBI Taxonomy" id="706552"/>
    <lineage>
        <taxon>Eukaryota</taxon>
        <taxon>Viridiplantae</taxon>
        <taxon>Chlorophyta</taxon>
        <taxon>core chlorophytes</taxon>
        <taxon>Trebouxiophyceae</taxon>
        <taxon>Trebouxiales</taxon>
        <taxon>Trebouxiaceae</taxon>
        <taxon>Symbiochloris</taxon>
    </lineage>
</organism>
<sequence length="188" mass="20488">MLPPRSHTTAGTPSLTAPELQDLKGVRDEVRKLLFSPRGDSLAVITETHVTVFALLDGNRLWERGLDQIIGEDKELSALDTAVLLSWHFGLNQLTGCGSRKGGELTFIFTVLSAQTGSPLKSSVIQPGNADGLAGRWSFIICDEPVFKPFHEPVFSSDGTMVTQYIFESKYGPSEERLLVLNIATTAL</sequence>
<accession>A0AAW1P5B3</accession>
<reference evidence="1 2" key="1">
    <citation type="journal article" date="2024" name="Nat. Commun.">
        <title>Phylogenomics reveals the evolutionary origins of lichenization in chlorophyte algae.</title>
        <authorList>
            <person name="Puginier C."/>
            <person name="Libourel C."/>
            <person name="Otte J."/>
            <person name="Skaloud P."/>
            <person name="Haon M."/>
            <person name="Grisel S."/>
            <person name="Petersen M."/>
            <person name="Berrin J.G."/>
            <person name="Delaux P.M."/>
            <person name="Dal Grande F."/>
            <person name="Keller J."/>
        </authorList>
    </citation>
    <scope>NUCLEOTIDE SEQUENCE [LARGE SCALE GENOMIC DNA]</scope>
    <source>
        <strain evidence="1 2">SAG 2036</strain>
    </source>
</reference>
<gene>
    <name evidence="1" type="ORF">WJX73_005327</name>
</gene>
<protein>
    <submittedName>
        <fullName evidence="1">Uncharacterized protein</fullName>
    </submittedName>
</protein>
<keyword evidence="2" id="KW-1185">Reference proteome</keyword>
<evidence type="ECO:0000313" key="2">
    <source>
        <dbReference type="Proteomes" id="UP001465755"/>
    </source>
</evidence>
<dbReference type="AlphaFoldDB" id="A0AAW1P5B3"/>
<proteinExistence type="predicted"/>
<dbReference type="EMBL" id="JALJOQ010000058">
    <property type="protein sequence ID" value="KAK9803532.1"/>
    <property type="molecule type" value="Genomic_DNA"/>
</dbReference>
<comment type="caution">
    <text evidence="1">The sequence shown here is derived from an EMBL/GenBank/DDBJ whole genome shotgun (WGS) entry which is preliminary data.</text>
</comment>